<evidence type="ECO:0000313" key="4">
    <source>
        <dbReference type="Proteomes" id="UP000694427"/>
    </source>
</evidence>
<feature type="region of interest" description="Disordered" evidence="2">
    <location>
        <begin position="336"/>
        <end position="360"/>
    </location>
</feature>
<feature type="repeat" description="ARM" evidence="1">
    <location>
        <begin position="453"/>
        <end position="495"/>
    </location>
</feature>
<dbReference type="Gene3D" id="1.25.10.10">
    <property type="entry name" value="Leucine-rich Repeat Variant"/>
    <property type="match status" value="5"/>
</dbReference>
<dbReference type="SMART" id="SM00185">
    <property type="entry name" value="ARM"/>
    <property type="match status" value="12"/>
</dbReference>
<proteinExistence type="predicted"/>
<gene>
    <name evidence="3" type="primary">odad2</name>
</gene>
<evidence type="ECO:0000256" key="1">
    <source>
        <dbReference type="PROSITE-ProRule" id="PRU00259"/>
    </source>
</evidence>
<reference evidence="3" key="2">
    <citation type="submission" date="2025-09" db="UniProtKB">
        <authorList>
            <consortium name="Ensembl"/>
        </authorList>
    </citation>
    <scope>IDENTIFICATION</scope>
</reference>
<evidence type="ECO:0000313" key="3">
    <source>
        <dbReference type="Ensembl" id="ENSCCRP00010014609.1"/>
    </source>
</evidence>
<keyword evidence="4" id="KW-1185">Reference proteome</keyword>
<sequence>MGETFSRAIQWSSDADQLENSPLNNDILTEILLFTEDFDDRYPKEARILFREPLQWKTSLEAADFTSDIYDTRGEAAVSLECDDNRSPLLQLSPPDITVHSFYHLSNLLQLSKDKTMKEIRACLEGDTLIVHAFIAILLLLVNELYFCSVCVFLPREGRLSPEAVNTEVDLLKRFCGTGENRALKSVSYTSDYVFSNGCRSPPWRQMDGEICSLIIETCDTEPTLFITCSTSGVFFDERINGEGGVNYYMRKSELYKDIMTLLKNMSPHFAVAANEQGFFYNVLLCMDSSHFYPEKILWESTSPSVCLKDIKLWASLNINMSNRCICVCIHSKSPGGAGDFSESSSEDEEDEEQPERRAEIPTDLPSEYWQIQKLVKYLKGANQTATVIVLCALRDFNLVQETCQLAIRDVGGLEVLINLLDTDDIRCKIGSLKILKEISCNSQIRQTIADLGGLQTMVSILDSPDKELKGLAAETIANVAKFRRARRTVRQHGGIKRLVELLDCVPNGVSMSAEQERDVEVARCGALALWSCSKSTRNKESIRRAGGIPLLARLLKSSQKNMLIPVVGTLQECASEKSYRIAIQTEGMIEDLVKNLSCDNQELQMHCASAIFKCAEDKHTRDLVRQYEGLKPLVMLLNEAENKQLLAATTGAIWKCSISLENVAKFQEYKALEILVGLLKDQPEEVLVNVVGALAECAQISENLATIRKSGGIQPLVNLLTGTNQALLGNVTRAVGACATDPENMVIIDRLDGVRLLWSLLKNPNPEVQANAAWAICPCIENTKDAGEMVRSFVGGLELIVNLLKSQNKDVLASVCAAIAKIAKDVENLAVITDHGVVPMLANLTNTGDDKLRRYLAEAIACCCKWGSNCVSFGEAGAVAPLVHYLRSKDPSVHQATARALFELSKDPNNCITMHENGVVKLLLIMIGSTDEILQEAAASCVANIRRLALANDKAKYG</sequence>
<organism evidence="3 4">
    <name type="scientific">Cyprinus carpio</name>
    <name type="common">Common carp</name>
    <dbReference type="NCBI Taxonomy" id="7962"/>
    <lineage>
        <taxon>Eukaryota</taxon>
        <taxon>Metazoa</taxon>
        <taxon>Chordata</taxon>
        <taxon>Craniata</taxon>
        <taxon>Vertebrata</taxon>
        <taxon>Euteleostomi</taxon>
        <taxon>Actinopterygii</taxon>
        <taxon>Neopterygii</taxon>
        <taxon>Teleostei</taxon>
        <taxon>Ostariophysi</taxon>
        <taxon>Cypriniformes</taxon>
        <taxon>Cyprinidae</taxon>
        <taxon>Cyprininae</taxon>
        <taxon>Cyprinus</taxon>
    </lineage>
</organism>
<protein>
    <submittedName>
        <fullName evidence="3">Armadillo repeat-containing protein 4-like</fullName>
    </submittedName>
</protein>
<feature type="repeat" description="ARM" evidence="1">
    <location>
        <begin position="796"/>
        <end position="838"/>
    </location>
</feature>
<reference evidence="3" key="1">
    <citation type="submission" date="2025-08" db="UniProtKB">
        <authorList>
            <consortium name="Ensembl"/>
        </authorList>
    </citation>
    <scope>IDENTIFICATION</scope>
</reference>
<feature type="compositionally biased region" description="Acidic residues" evidence="2">
    <location>
        <begin position="345"/>
        <end position="354"/>
    </location>
</feature>
<dbReference type="GO" id="GO:0048513">
    <property type="term" value="P:animal organ development"/>
    <property type="evidence" value="ECO:0007669"/>
    <property type="project" value="UniProtKB-ARBA"/>
</dbReference>
<dbReference type="Proteomes" id="UP000694427">
    <property type="component" value="Unplaced"/>
</dbReference>
<dbReference type="InterPro" id="IPR000225">
    <property type="entry name" value="Armadillo"/>
</dbReference>
<evidence type="ECO:0000256" key="2">
    <source>
        <dbReference type="SAM" id="MobiDB-lite"/>
    </source>
</evidence>
<dbReference type="PANTHER" id="PTHR46241">
    <property type="entry name" value="ARMADILLO REPEAT-CONTAINING PROTEIN 4 ARMC4"/>
    <property type="match status" value="1"/>
</dbReference>
<dbReference type="InterPro" id="IPR011989">
    <property type="entry name" value="ARM-like"/>
</dbReference>
<dbReference type="Pfam" id="PF00514">
    <property type="entry name" value="Arm"/>
    <property type="match status" value="2"/>
</dbReference>
<dbReference type="Ensembl" id="ENSCCRT00010015913.1">
    <property type="protein sequence ID" value="ENSCCRP00010014609.1"/>
    <property type="gene ID" value="ENSCCRG00010006262.1"/>
</dbReference>
<dbReference type="InterPro" id="IPR016024">
    <property type="entry name" value="ARM-type_fold"/>
</dbReference>
<accession>A0A8C1GVU9</accession>
<name>A0A8C1GVU9_CYPCA</name>
<dbReference type="PANTHER" id="PTHR46241:SF1">
    <property type="entry name" value="OUTER DYNEIN ARM-DOCKING COMPLEX SUBUNIT 2"/>
    <property type="match status" value="1"/>
</dbReference>
<dbReference type="SUPFAM" id="SSF48371">
    <property type="entry name" value="ARM repeat"/>
    <property type="match status" value="3"/>
</dbReference>
<dbReference type="PROSITE" id="PS50176">
    <property type="entry name" value="ARM_REPEAT"/>
    <property type="match status" value="2"/>
</dbReference>
<dbReference type="AlphaFoldDB" id="A0A8C1GVU9"/>